<dbReference type="Proteomes" id="UP000799118">
    <property type="component" value="Unassembled WGS sequence"/>
</dbReference>
<feature type="compositionally biased region" description="Pro residues" evidence="1">
    <location>
        <begin position="34"/>
        <end position="49"/>
    </location>
</feature>
<dbReference type="EMBL" id="ML769458">
    <property type="protein sequence ID" value="KAE9400282.1"/>
    <property type="molecule type" value="Genomic_DNA"/>
</dbReference>
<gene>
    <name evidence="2" type="ORF">BT96DRAFT_993133</name>
</gene>
<proteinExistence type="predicted"/>
<dbReference type="AlphaFoldDB" id="A0A6A4HMV0"/>
<evidence type="ECO:0000313" key="2">
    <source>
        <dbReference type="EMBL" id="KAE9400282.1"/>
    </source>
</evidence>
<protein>
    <submittedName>
        <fullName evidence="2">Uncharacterized protein</fullName>
    </submittedName>
</protein>
<feature type="region of interest" description="Disordered" evidence="1">
    <location>
        <begin position="29"/>
        <end position="68"/>
    </location>
</feature>
<organism evidence="2 3">
    <name type="scientific">Gymnopus androsaceus JB14</name>
    <dbReference type="NCBI Taxonomy" id="1447944"/>
    <lineage>
        <taxon>Eukaryota</taxon>
        <taxon>Fungi</taxon>
        <taxon>Dikarya</taxon>
        <taxon>Basidiomycota</taxon>
        <taxon>Agaricomycotina</taxon>
        <taxon>Agaricomycetes</taxon>
        <taxon>Agaricomycetidae</taxon>
        <taxon>Agaricales</taxon>
        <taxon>Marasmiineae</taxon>
        <taxon>Omphalotaceae</taxon>
        <taxon>Gymnopus</taxon>
    </lineage>
</organism>
<accession>A0A6A4HMV0</accession>
<feature type="region of interest" description="Disordered" evidence="1">
    <location>
        <begin position="238"/>
        <end position="267"/>
    </location>
</feature>
<sequence>MAHLNPCSYNSYHQSSPFFTSLEEAIQYVAHSTGPPPPSSEHVGPPGPGRIPCAPGSQSSPRKLANSAKVVVATPSLAPSSSTPAPSTLPSDRVRIVHGRMIRIPPPAQCLAPLAPPPSSSVPLHATEAQIAAESKVHFFKEQEHACLAAAETKCCLEAEQQRKEKRLVKEHWEEDMREQERLEKNARRQYRGLVVPKQPPCQAGSSTSCSLGLRTAMSCLVLHDEDNEDRVVVTAQSSIPTPPVDLHGNVPKTLSPAPHKTPLHPL</sequence>
<name>A0A6A4HMV0_9AGAR</name>
<evidence type="ECO:0000256" key="1">
    <source>
        <dbReference type="SAM" id="MobiDB-lite"/>
    </source>
</evidence>
<evidence type="ECO:0000313" key="3">
    <source>
        <dbReference type="Proteomes" id="UP000799118"/>
    </source>
</evidence>
<keyword evidence="3" id="KW-1185">Reference proteome</keyword>
<reference evidence="2" key="1">
    <citation type="journal article" date="2019" name="Environ. Microbiol.">
        <title>Fungal ecological strategies reflected in gene transcription - a case study of two litter decomposers.</title>
        <authorList>
            <person name="Barbi F."/>
            <person name="Kohler A."/>
            <person name="Barry K."/>
            <person name="Baskaran P."/>
            <person name="Daum C."/>
            <person name="Fauchery L."/>
            <person name="Ihrmark K."/>
            <person name="Kuo A."/>
            <person name="LaButti K."/>
            <person name="Lipzen A."/>
            <person name="Morin E."/>
            <person name="Grigoriev I.V."/>
            <person name="Henrissat B."/>
            <person name="Lindahl B."/>
            <person name="Martin F."/>
        </authorList>
    </citation>
    <scope>NUCLEOTIDE SEQUENCE</scope>
    <source>
        <strain evidence="2">JB14</strain>
    </source>
</reference>